<evidence type="ECO:0000313" key="2">
    <source>
        <dbReference type="Proteomes" id="UP001500631"/>
    </source>
</evidence>
<reference evidence="2" key="1">
    <citation type="journal article" date="2019" name="Int. J. Syst. Evol. Microbiol.">
        <title>The Global Catalogue of Microorganisms (GCM) 10K type strain sequencing project: providing services to taxonomists for standard genome sequencing and annotation.</title>
        <authorList>
            <consortium name="The Broad Institute Genomics Platform"/>
            <consortium name="The Broad Institute Genome Sequencing Center for Infectious Disease"/>
            <person name="Wu L."/>
            <person name="Ma J."/>
        </authorList>
    </citation>
    <scope>NUCLEOTIDE SEQUENCE [LARGE SCALE GENOMIC DNA]</scope>
    <source>
        <strain evidence="2">JCM 18424</strain>
    </source>
</reference>
<keyword evidence="2" id="KW-1185">Reference proteome</keyword>
<name>A0ABP9MLW9_9GAMM</name>
<sequence length="334" mass="38279">MISLVSADEVHLKNGDRLTGNIIYFEGQYLFIKTEYAGTIKVNNDKVKSFSIDNLVNIKQNLFSSSIVAKEARLKNYRADTKGQSKKVLVIQNGDGVTEIPITSELSVARINGRSPKKSPLTYSGSINLGIYVDTDSSKTSRYNFDGTLGLKYDFWRHTLKGKFYRKTENEKTKSYYYHLDYSVDRFFTQSFFWQGAMSYQHDWQEDIRANKSIGTGPGWQVWEDEHSALSLASLLNYQMLDYRDGEHSENPQIALKWDFYQYFGDRAFKLTTSGEIGRSFNRNVLLDLKANATLSYKLTESLLLNTGISYEKVRAKDGDSRNKSINLGIGYQW</sequence>
<accession>A0ABP9MLW9</accession>
<gene>
    <name evidence="1" type="ORF">GCM10023338_11430</name>
</gene>
<organism evidence="1 2">
    <name type="scientific">Wohlfahrtiimonas larvae</name>
    <dbReference type="NCBI Taxonomy" id="1157986"/>
    <lineage>
        <taxon>Bacteria</taxon>
        <taxon>Pseudomonadati</taxon>
        <taxon>Pseudomonadota</taxon>
        <taxon>Gammaproteobacteria</taxon>
        <taxon>Cardiobacteriales</taxon>
        <taxon>Ignatzschineriaceae</taxon>
        <taxon>Wohlfahrtiimonas</taxon>
    </lineage>
</organism>
<evidence type="ECO:0000313" key="1">
    <source>
        <dbReference type="EMBL" id="GAA5098688.1"/>
    </source>
</evidence>
<dbReference type="Proteomes" id="UP001500631">
    <property type="component" value="Unassembled WGS sequence"/>
</dbReference>
<dbReference type="Pfam" id="PF04338">
    <property type="entry name" value="DUF481"/>
    <property type="match status" value="1"/>
</dbReference>
<dbReference type="InterPro" id="IPR007433">
    <property type="entry name" value="DUF481"/>
</dbReference>
<protein>
    <submittedName>
        <fullName evidence="1">DUF481 domain-containing protein</fullName>
    </submittedName>
</protein>
<comment type="caution">
    <text evidence="1">The sequence shown here is derived from an EMBL/GenBank/DDBJ whole genome shotgun (WGS) entry which is preliminary data.</text>
</comment>
<proteinExistence type="predicted"/>
<dbReference type="EMBL" id="BAABKE010000003">
    <property type="protein sequence ID" value="GAA5098688.1"/>
    <property type="molecule type" value="Genomic_DNA"/>
</dbReference>